<evidence type="ECO:0000259" key="7">
    <source>
        <dbReference type="PROSITE" id="PS50847"/>
    </source>
</evidence>
<organism evidence="8 9">
    <name type="scientific">Enterococcus raffinosus</name>
    <dbReference type="NCBI Taxonomy" id="71452"/>
    <lineage>
        <taxon>Bacteria</taxon>
        <taxon>Bacillati</taxon>
        <taxon>Bacillota</taxon>
        <taxon>Bacilli</taxon>
        <taxon>Lactobacillales</taxon>
        <taxon>Enterococcaceae</taxon>
        <taxon>Enterococcus</taxon>
    </lineage>
</organism>
<evidence type="ECO:0000256" key="2">
    <source>
        <dbReference type="ARBA" id="ARBA00022525"/>
    </source>
</evidence>
<evidence type="ECO:0000256" key="5">
    <source>
        <dbReference type="SAM" id="MobiDB-lite"/>
    </source>
</evidence>
<dbReference type="AlphaFoldDB" id="A0AAW8SWB8"/>
<dbReference type="NCBIfam" id="NF033902">
    <property type="entry name" value="iso_D2_wall_anc"/>
    <property type="match status" value="1"/>
</dbReference>
<dbReference type="InterPro" id="IPR026466">
    <property type="entry name" value="Fim_isopep_form_D2_dom"/>
</dbReference>
<reference evidence="8" key="1">
    <citation type="submission" date="2023-03" db="EMBL/GenBank/DDBJ databases">
        <authorList>
            <person name="Shen W."/>
            <person name="Cai J."/>
        </authorList>
    </citation>
    <scope>NUCLEOTIDE SEQUENCE</scope>
    <source>
        <strain evidence="8">B646-2</strain>
    </source>
</reference>
<evidence type="ECO:0000256" key="1">
    <source>
        <dbReference type="ARBA" id="ARBA00022512"/>
    </source>
</evidence>
<keyword evidence="1" id="KW-0134">Cell wall</keyword>
<dbReference type="Pfam" id="PF16555">
    <property type="entry name" value="GramPos_pilinD1"/>
    <property type="match status" value="1"/>
</dbReference>
<dbReference type="InterPro" id="IPR013783">
    <property type="entry name" value="Ig-like_fold"/>
</dbReference>
<gene>
    <name evidence="8" type="ORF">P7D78_07255</name>
</gene>
<dbReference type="NCBIfam" id="TIGR04226">
    <property type="entry name" value="RrgB_K2N_iso_D2"/>
    <property type="match status" value="1"/>
</dbReference>
<dbReference type="Gene3D" id="2.60.40.740">
    <property type="match status" value="1"/>
</dbReference>
<protein>
    <submittedName>
        <fullName evidence="8">SpaH/EbpB family LPXTG-anchored major pilin</fullName>
    </submittedName>
</protein>
<keyword evidence="4" id="KW-0572">Peptidoglycan-anchor</keyword>
<dbReference type="Gene3D" id="2.60.40.10">
    <property type="entry name" value="Immunoglobulins"/>
    <property type="match status" value="2"/>
</dbReference>
<feature type="transmembrane region" description="Helical" evidence="6">
    <location>
        <begin position="518"/>
        <end position="539"/>
    </location>
</feature>
<dbReference type="RefSeq" id="WP_010745519.1">
    <property type="nucleotide sequence ID" value="NZ_BAAAXM010000052.1"/>
</dbReference>
<evidence type="ECO:0000256" key="3">
    <source>
        <dbReference type="ARBA" id="ARBA00022729"/>
    </source>
</evidence>
<keyword evidence="2" id="KW-0964">Secreted</keyword>
<accession>A0AAW8SWB8</accession>
<evidence type="ECO:0000313" key="9">
    <source>
        <dbReference type="Proteomes" id="UP001249240"/>
    </source>
</evidence>
<keyword evidence="6" id="KW-0812">Transmembrane</keyword>
<dbReference type="Pfam" id="PF00746">
    <property type="entry name" value="Gram_pos_anchor"/>
    <property type="match status" value="1"/>
</dbReference>
<feature type="compositionally biased region" description="Low complexity" evidence="5">
    <location>
        <begin position="356"/>
        <end position="365"/>
    </location>
</feature>
<dbReference type="InterPro" id="IPR048052">
    <property type="entry name" value="FM1-like"/>
</dbReference>
<dbReference type="PROSITE" id="PS50847">
    <property type="entry name" value="GRAM_POS_ANCHORING"/>
    <property type="match status" value="1"/>
</dbReference>
<dbReference type="GeneID" id="67040898"/>
<feature type="domain" description="Gram-positive cocci surface proteins LPxTG" evidence="7">
    <location>
        <begin position="512"/>
        <end position="545"/>
    </location>
</feature>
<sequence>MRKRVHRIVTLLFIVFSIIAGGAPIVAANDAIRPDINGSGTLTIHKHWAEDNSQIGSEGNGKEQTVNNSPVEGVVFNIYELTPIAGNEELTPPSEKDGAVYEVNSARTELTITFKGNTYKYTMGTKQTGTTDSTGVYKFEGLEGFYYVEEDLAMSNPTVNGETVKIATPAKPFIVSVPMTNPNGDGWFKDIHVYPKNQGMTPEKTVNNGSGNSVNIGDKLDFGIKVAIPSDIGDSEYKVFNINDKLDEALTYLTNSTKVYAYKFVNNIWEKVEVTTGVNAVFTAGTNTVSVEFTEAGRAELARLMTQTGGNYTHVGIEFSANVNENVLSKPNYTVKNQGEIEWNNTPGDETEKTPTTETETNTGDVEIDKEDQSGADLKDAEFQIAATKEDAENGNKYIKVKVDSNDKITDIVYPGDADYNTALNWIIRPHADAGELGVDNDTSTFYANKFQALQTHTGTDDKKEALKYYVVETKTPEGYNLLDAPVEVNFEEENSEHIVTKKIVNSHGFKLPNTGSLGMIVLTIVGIILIGLAILMFLPKKRRS</sequence>
<feature type="region of interest" description="Disordered" evidence="5">
    <location>
        <begin position="338"/>
        <end position="375"/>
    </location>
</feature>
<dbReference type="InterPro" id="IPR032364">
    <property type="entry name" value="GramPos_pilinD1_N"/>
</dbReference>
<comment type="caution">
    <text evidence="8">The sequence shown here is derived from an EMBL/GenBank/DDBJ whole genome shotgun (WGS) entry which is preliminary data.</text>
</comment>
<keyword evidence="3" id="KW-0732">Signal</keyword>
<evidence type="ECO:0000256" key="6">
    <source>
        <dbReference type="SAM" id="Phobius"/>
    </source>
</evidence>
<evidence type="ECO:0000313" key="8">
    <source>
        <dbReference type="EMBL" id="MDT2537917.1"/>
    </source>
</evidence>
<keyword evidence="6" id="KW-1133">Transmembrane helix</keyword>
<dbReference type="NCBIfam" id="TIGR01167">
    <property type="entry name" value="LPXTG_anchor"/>
    <property type="match status" value="1"/>
</dbReference>
<dbReference type="InterPro" id="IPR019931">
    <property type="entry name" value="LPXTG_anchor"/>
</dbReference>
<dbReference type="EMBL" id="JARPXM010000005">
    <property type="protein sequence ID" value="MDT2537917.1"/>
    <property type="molecule type" value="Genomic_DNA"/>
</dbReference>
<keyword evidence="6" id="KW-0472">Membrane</keyword>
<proteinExistence type="predicted"/>
<evidence type="ECO:0000256" key="4">
    <source>
        <dbReference type="ARBA" id="ARBA00023088"/>
    </source>
</evidence>
<name>A0AAW8SWB8_9ENTE</name>
<dbReference type="Proteomes" id="UP001249240">
    <property type="component" value="Unassembled WGS sequence"/>
</dbReference>